<gene>
    <name evidence="1" type="ORF">DH2020_028371</name>
</gene>
<comment type="caution">
    <text evidence="1">The sequence shown here is derived from an EMBL/GenBank/DDBJ whole genome shotgun (WGS) entry which is preliminary data.</text>
</comment>
<sequence>MHLDCVDVGSSTYVGVFEILMFPWIAHGHISPFMRASKNLSRRQRFPLCYICSTPVILNSIKNKIHENTAFHPSSISSPHIVELPPHYHTTNGLPLDLHPISAGRQNGETDFLQPRKISPPNLLIHDIFRDGSAEEDLKDDILHSFMS</sequence>
<dbReference type="Proteomes" id="UP001318860">
    <property type="component" value="Unassembled WGS sequence"/>
</dbReference>
<dbReference type="PANTHER" id="PTHR48044:SF14">
    <property type="entry name" value="GLYCOSYLTRANSFERASE"/>
    <property type="match status" value="1"/>
</dbReference>
<dbReference type="SUPFAM" id="SSF53756">
    <property type="entry name" value="UDP-Glycosyltransferase/glycogen phosphorylase"/>
    <property type="match status" value="1"/>
</dbReference>
<dbReference type="PANTHER" id="PTHR48044">
    <property type="entry name" value="GLYCOSYLTRANSFERASE"/>
    <property type="match status" value="1"/>
</dbReference>
<organism evidence="1 2">
    <name type="scientific">Rehmannia glutinosa</name>
    <name type="common">Chinese foxglove</name>
    <dbReference type="NCBI Taxonomy" id="99300"/>
    <lineage>
        <taxon>Eukaryota</taxon>
        <taxon>Viridiplantae</taxon>
        <taxon>Streptophyta</taxon>
        <taxon>Embryophyta</taxon>
        <taxon>Tracheophyta</taxon>
        <taxon>Spermatophyta</taxon>
        <taxon>Magnoliopsida</taxon>
        <taxon>eudicotyledons</taxon>
        <taxon>Gunneridae</taxon>
        <taxon>Pentapetalae</taxon>
        <taxon>asterids</taxon>
        <taxon>lamiids</taxon>
        <taxon>Lamiales</taxon>
        <taxon>Orobanchaceae</taxon>
        <taxon>Rehmannieae</taxon>
        <taxon>Rehmannia</taxon>
    </lineage>
</organism>
<accession>A0ABR0VSJ3</accession>
<dbReference type="EMBL" id="JABTTQ020000784">
    <property type="protein sequence ID" value="KAK6137889.1"/>
    <property type="molecule type" value="Genomic_DNA"/>
</dbReference>
<dbReference type="Gene3D" id="3.40.50.2000">
    <property type="entry name" value="Glycogen Phosphorylase B"/>
    <property type="match status" value="1"/>
</dbReference>
<evidence type="ECO:0000313" key="1">
    <source>
        <dbReference type="EMBL" id="KAK6137889.1"/>
    </source>
</evidence>
<proteinExistence type="predicted"/>
<keyword evidence="2" id="KW-1185">Reference proteome</keyword>
<name>A0ABR0VSJ3_REHGL</name>
<protein>
    <submittedName>
        <fullName evidence="1">Uncharacterized protein</fullName>
    </submittedName>
</protein>
<reference evidence="1 2" key="1">
    <citation type="journal article" date="2021" name="Comput. Struct. Biotechnol. J.">
        <title>De novo genome assembly of the potent medicinal plant Rehmannia glutinosa using nanopore technology.</title>
        <authorList>
            <person name="Ma L."/>
            <person name="Dong C."/>
            <person name="Song C."/>
            <person name="Wang X."/>
            <person name="Zheng X."/>
            <person name="Niu Y."/>
            <person name="Chen S."/>
            <person name="Feng W."/>
        </authorList>
    </citation>
    <scope>NUCLEOTIDE SEQUENCE [LARGE SCALE GENOMIC DNA]</scope>
    <source>
        <strain evidence="1">DH-2019</strain>
    </source>
</reference>
<evidence type="ECO:0000313" key="2">
    <source>
        <dbReference type="Proteomes" id="UP001318860"/>
    </source>
</evidence>